<feature type="region of interest" description="Disordered" evidence="1">
    <location>
        <begin position="224"/>
        <end position="256"/>
    </location>
</feature>
<dbReference type="InterPro" id="IPR011055">
    <property type="entry name" value="Dup_hybrid_motif"/>
</dbReference>
<dbReference type="PANTHER" id="PTHR21666:SF270">
    <property type="entry name" value="MUREIN HYDROLASE ACTIVATOR ENVC"/>
    <property type="match status" value="1"/>
</dbReference>
<evidence type="ECO:0000313" key="4">
    <source>
        <dbReference type="EMBL" id="SMX36158.1"/>
    </source>
</evidence>
<protein>
    <submittedName>
        <fullName evidence="4">Murein hydrolase activator NlpD</fullName>
    </submittedName>
</protein>
<accession>A0A238JZT0</accession>
<evidence type="ECO:0000256" key="1">
    <source>
        <dbReference type="SAM" id="MobiDB-lite"/>
    </source>
</evidence>
<name>A0A238JZT0_9RHOB</name>
<dbReference type="SMART" id="SM00257">
    <property type="entry name" value="LysM"/>
    <property type="match status" value="2"/>
</dbReference>
<dbReference type="PROSITE" id="PS51257">
    <property type="entry name" value="PROKAR_LIPOPROTEIN"/>
    <property type="match status" value="1"/>
</dbReference>
<dbReference type="RefSeq" id="WP_094019653.1">
    <property type="nucleotide sequence ID" value="NZ_FXYF01000002.1"/>
</dbReference>
<evidence type="ECO:0000313" key="5">
    <source>
        <dbReference type="Proteomes" id="UP000207598"/>
    </source>
</evidence>
<sequence length="389" mass="40451">MNSVFRPMTALALVSLLSACAGGLDLDLRNDIGGTVDTSDAALKATADRPAPDTRGIISYPSYQVAVARRGDTLADVASRIGLPANELGRYNGIAPNDPLRQGEIVALPRRVAEPSPATGAAVTGPIRPASSVDVTTLASNAIDSAPDSIRRDASRAPQTGVEPVRHKVARGETAFTIARLYNVSPRALADWNGLDSSFKIREGQYLLIPAADETARRTAAVVPAPGAGSPTPVPPSAATPLPDQTPPPRTAAVEKPAAPVVDIGQSAAKAKGSMSMPVSGPIIREYSPGSNPGIDIGGSPGTPVVAAADGTVIKVSKRTDGQSFLFIQHPSQKVFSVYQNIADISVEDGQAVRKGDQIARIAPGSSAYLHFRVYKDANTSVDPLEYLQ</sequence>
<dbReference type="SUPFAM" id="SSF51261">
    <property type="entry name" value="Duplicated hybrid motif"/>
    <property type="match status" value="1"/>
</dbReference>
<dbReference type="Pfam" id="PF01476">
    <property type="entry name" value="LysM"/>
    <property type="match status" value="2"/>
</dbReference>
<dbReference type="PANTHER" id="PTHR21666">
    <property type="entry name" value="PEPTIDASE-RELATED"/>
    <property type="match status" value="1"/>
</dbReference>
<dbReference type="CDD" id="cd00118">
    <property type="entry name" value="LysM"/>
    <property type="match status" value="1"/>
</dbReference>
<dbReference type="EMBL" id="FXYF01000002">
    <property type="protein sequence ID" value="SMX36158.1"/>
    <property type="molecule type" value="Genomic_DNA"/>
</dbReference>
<dbReference type="Pfam" id="PF01551">
    <property type="entry name" value="Peptidase_M23"/>
    <property type="match status" value="1"/>
</dbReference>
<feature type="signal peptide" evidence="2">
    <location>
        <begin position="1"/>
        <end position="21"/>
    </location>
</feature>
<reference evidence="4 5" key="1">
    <citation type="submission" date="2017-05" db="EMBL/GenBank/DDBJ databases">
        <authorList>
            <person name="Song R."/>
            <person name="Chenine A.L."/>
            <person name="Ruprecht R.M."/>
        </authorList>
    </citation>
    <scope>NUCLEOTIDE SEQUENCE [LARGE SCALE GENOMIC DNA]</scope>
    <source>
        <strain evidence="4 5">CECT 8898</strain>
    </source>
</reference>
<dbReference type="InterPro" id="IPR050570">
    <property type="entry name" value="Cell_wall_metabolism_enzyme"/>
</dbReference>
<feature type="domain" description="LysM" evidence="3">
    <location>
        <begin position="165"/>
        <end position="209"/>
    </location>
</feature>
<dbReference type="PROSITE" id="PS51782">
    <property type="entry name" value="LYSM"/>
    <property type="match status" value="1"/>
</dbReference>
<dbReference type="AlphaFoldDB" id="A0A238JZT0"/>
<evidence type="ECO:0000256" key="2">
    <source>
        <dbReference type="SAM" id="SignalP"/>
    </source>
</evidence>
<dbReference type="Proteomes" id="UP000207598">
    <property type="component" value="Unassembled WGS sequence"/>
</dbReference>
<dbReference type="GO" id="GO:0004222">
    <property type="term" value="F:metalloendopeptidase activity"/>
    <property type="evidence" value="ECO:0007669"/>
    <property type="project" value="TreeGrafter"/>
</dbReference>
<dbReference type="InterPro" id="IPR018392">
    <property type="entry name" value="LysM"/>
</dbReference>
<gene>
    <name evidence="4" type="primary">nlpD</name>
    <name evidence="4" type="ORF">MAA8898_00771</name>
</gene>
<organism evidence="4 5">
    <name type="scientific">Maliponia aquimaris</name>
    <dbReference type="NCBI Taxonomy" id="1673631"/>
    <lineage>
        <taxon>Bacteria</taxon>
        <taxon>Pseudomonadati</taxon>
        <taxon>Pseudomonadota</taxon>
        <taxon>Alphaproteobacteria</taxon>
        <taxon>Rhodobacterales</taxon>
        <taxon>Paracoccaceae</taxon>
        <taxon>Maliponia</taxon>
    </lineage>
</organism>
<dbReference type="OrthoDB" id="9795421at2"/>
<keyword evidence="4" id="KW-0378">Hydrolase</keyword>
<dbReference type="Gene3D" id="3.10.350.10">
    <property type="entry name" value="LysM domain"/>
    <property type="match status" value="2"/>
</dbReference>
<feature type="compositionally biased region" description="Pro residues" evidence="1">
    <location>
        <begin position="232"/>
        <end position="250"/>
    </location>
</feature>
<evidence type="ECO:0000259" key="3">
    <source>
        <dbReference type="PROSITE" id="PS51782"/>
    </source>
</evidence>
<keyword evidence="5" id="KW-1185">Reference proteome</keyword>
<dbReference type="SUPFAM" id="SSF54106">
    <property type="entry name" value="LysM domain"/>
    <property type="match status" value="1"/>
</dbReference>
<keyword evidence="2" id="KW-0732">Signal</keyword>
<dbReference type="InterPro" id="IPR036779">
    <property type="entry name" value="LysM_dom_sf"/>
</dbReference>
<dbReference type="InterPro" id="IPR016047">
    <property type="entry name" value="M23ase_b-sheet_dom"/>
</dbReference>
<feature type="chain" id="PRO_5012556931" evidence="2">
    <location>
        <begin position="22"/>
        <end position="389"/>
    </location>
</feature>
<proteinExistence type="predicted"/>
<dbReference type="Gene3D" id="2.70.70.10">
    <property type="entry name" value="Glucose Permease (Domain IIA)"/>
    <property type="match status" value="1"/>
</dbReference>
<dbReference type="CDD" id="cd12797">
    <property type="entry name" value="M23_peptidase"/>
    <property type="match status" value="1"/>
</dbReference>